<feature type="transmembrane region" description="Helical" evidence="19">
    <location>
        <begin position="509"/>
        <end position="534"/>
    </location>
</feature>
<protein>
    <recommendedName>
        <fullName evidence="2">non-specific serine/threonine protein kinase</fullName>
        <ecNumber evidence="2">2.7.11.1</ecNumber>
    </recommendedName>
</protein>
<dbReference type="Proteomes" id="UP000026960">
    <property type="component" value="Chromosome 5"/>
</dbReference>
<dbReference type="Gene3D" id="3.30.200.20">
    <property type="entry name" value="Phosphorylase Kinase, domain 1"/>
    <property type="match status" value="1"/>
</dbReference>
<dbReference type="Gene3D" id="3.80.10.10">
    <property type="entry name" value="Ribonuclease Inhibitor"/>
    <property type="match status" value="2"/>
</dbReference>
<evidence type="ECO:0000256" key="5">
    <source>
        <dbReference type="ARBA" id="ARBA00022614"/>
    </source>
</evidence>
<keyword evidence="12" id="KW-0067">ATP-binding</keyword>
<dbReference type="InterPro" id="IPR000719">
    <property type="entry name" value="Prot_kinase_dom"/>
</dbReference>
<dbReference type="Gene3D" id="2.60.120.430">
    <property type="entry name" value="Galactose-binding lectin"/>
    <property type="match status" value="1"/>
</dbReference>
<keyword evidence="5" id="KW-0433">Leucine-rich repeat</keyword>
<keyword evidence="9" id="KW-0677">Repeat</keyword>
<sequence length="888" mass="98480">MRPSMAGVFTHLAWPLLVLVLCSWRIIAAAQAQPRTDPVEAAALNTILGRWGKTASPEWNISGELCSSVASDLSNWDDYPNLNPFIKCDCKYNNGTLCHINKLRVTKLDVVGPIPSELQNLTYLEDLALPFNPLSGPLPKELGNLTNLLSLGISYCNFSGELPDELGNMTSLKQLRASDNEFTGKIPDYFGRMTNLVDVRIGDIVNGSSSLGFISNMTSLSNLILRNCKLSGNLEAIDFSKFATLTLLDLSFNSITGQVPQSILNLGMLEFLDFSYNQLTGSFPSWDSQNNLQLNLVANNFVLDRTTNSNSSTRGSDNTIYEADPMNLGAGSYFVTGEKRWGISNVGKFDQATNGMDIIYSSDHFQNTVDSKLFETARMSASSLRYYGLGLENGNYTVLLQFAEFAFPDSQGWQSLGKRVFDIYVQGALKEKDFNIKKTAGGKSFTVVNRNYTATVSKNFLEIHLFWAGKGTCCVPTQGYYGPMISALSVTPNFTPTVRNGIPKRGNRAGVIAGVLIGSLVLGLATFFGIFIVVKKRRAMAQQKEELYNLVGRPDVFSNVELKLATDNFSSKNILGEGGYGPVYKGKLPDGRVIAVKQLSQSSHQGKSQFITEVTTISSVQHKNLVKLHGFCIDNNAPLLVYEYLENGSLDRALFRDNNLNLDWAMRFEIILGIARGITYLHEESNVRIVHRDIKASNVLLDTDLTPKISDFGLAKLYDEKQTHVSTRIAGTFGYLAPEYAMRGRLTEKVDIFAFGVVMLETVAGRSNTNNSLMESEIYLFEWAWDLYEKEQPLGIIDPSLMEYDKDEALRVIRVALLCTQGSPHQRPPMSKVVAMLTGEVEVAEVVTKPSYITEWQLRDGNRSYVTTSYSGSTTHEFNSKDEIKPFT</sequence>
<dbReference type="Gramene" id="OBART05G09200.3">
    <property type="protein sequence ID" value="OBART05G09200.3"/>
    <property type="gene ID" value="OBART05G09200"/>
</dbReference>
<comment type="catalytic activity">
    <reaction evidence="17">
        <text>L-threonyl-[protein] + ATP = O-phospho-L-threonyl-[protein] + ADP + H(+)</text>
        <dbReference type="Rhea" id="RHEA:46608"/>
        <dbReference type="Rhea" id="RHEA-COMP:11060"/>
        <dbReference type="Rhea" id="RHEA-COMP:11605"/>
        <dbReference type="ChEBI" id="CHEBI:15378"/>
        <dbReference type="ChEBI" id="CHEBI:30013"/>
        <dbReference type="ChEBI" id="CHEBI:30616"/>
        <dbReference type="ChEBI" id="CHEBI:61977"/>
        <dbReference type="ChEBI" id="CHEBI:456216"/>
        <dbReference type="EC" id="2.7.11.1"/>
    </reaction>
</comment>
<dbReference type="SMART" id="SM00220">
    <property type="entry name" value="S_TKc"/>
    <property type="match status" value="1"/>
</dbReference>
<dbReference type="PROSITE" id="PS50011">
    <property type="entry name" value="PROTEIN_KINASE_DOM"/>
    <property type="match status" value="1"/>
</dbReference>
<dbReference type="FunFam" id="3.80.10.10:FF:000041">
    <property type="entry name" value="LRR receptor-like serine/threonine-protein kinase ERECTA"/>
    <property type="match status" value="1"/>
</dbReference>
<dbReference type="EnsemblPlants" id="OBART05G09200.3">
    <property type="protein sequence ID" value="OBART05G09200.3"/>
    <property type="gene ID" value="OBART05G09200"/>
</dbReference>
<evidence type="ECO:0000256" key="3">
    <source>
        <dbReference type="ARBA" id="ARBA00022527"/>
    </source>
</evidence>
<dbReference type="InterPro" id="IPR001611">
    <property type="entry name" value="Leu-rich_rpt"/>
</dbReference>
<dbReference type="Gene3D" id="1.10.510.10">
    <property type="entry name" value="Transferase(Phosphotransferase) domain 1"/>
    <property type="match status" value="1"/>
</dbReference>
<dbReference type="SUPFAM" id="SSF52058">
    <property type="entry name" value="L domain-like"/>
    <property type="match status" value="1"/>
</dbReference>
<dbReference type="GO" id="GO:0005524">
    <property type="term" value="F:ATP binding"/>
    <property type="evidence" value="ECO:0007669"/>
    <property type="project" value="UniProtKB-KW"/>
</dbReference>
<evidence type="ECO:0000256" key="14">
    <source>
        <dbReference type="ARBA" id="ARBA00023136"/>
    </source>
</evidence>
<keyword evidence="7 19" id="KW-0812">Transmembrane</keyword>
<evidence type="ECO:0000256" key="9">
    <source>
        <dbReference type="ARBA" id="ARBA00022737"/>
    </source>
</evidence>
<comment type="catalytic activity">
    <reaction evidence="18">
        <text>L-seryl-[protein] + ATP = O-phospho-L-seryl-[protein] + ADP + H(+)</text>
        <dbReference type="Rhea" id="RHEA:17989"/>
        <dbReference type="Rhea" id="RHEA-COMP:9863"/>
        <dbReference type="Rhea" id="RHEA-COMP:11604"/>
        <dbReference type="ChEBI" id="CHEBI:15378"/>
        <dbReference type="ChEBI" id="CHEBI:29999"/>
        <dbReference type="ChEBI" id="CHEBI:30616"/>
        <dbReference type="ChEBI" id="CHEBI:83421"/>
        <dbReference type="ChEBI" id="CHEBI:456216"/>
        <dbReference type="EC" id="2.7.11.1"/>
    </reaction>
</comment>
<keyword evidence="16" id="KW-0325">Glycoprotein</keyword>
<dbReference type="InterPro" id="IPR021720">
    <property type="entry name" value="Malectin_dom"/>
</dbReference>
<feature type="chain" id="PRO_5002262533" description="non-specific serine/threonine protein kinase" evidence="20">
    <location>
        <begin position="33"/>
        <end position="888"/>
    </location>
</feature>
<dbReference type="PANTHER" id="PTHR48006">
    <property type="entry name" value="LEUCINE-RICH REPEAT-CONTAINING PROTEIN DDB_G0281931-RELATED"/>
    <property type="match status" value="1"/>
</dbReference>
<evidence type="ECO:0000256" key="11">
    <source>
        <dbReference type="ARBA" id="ARBA00022777"/>
    </source>
</evidence>
<dbReference type="SUPFAM" id="SSF56112">
    <property type="entry name" value="Protein kinase-like (PK-like)"/>
    <property type="match status" value="1"/>
</dbReference>
<keyword evidence="13 19" id="KW-1133">Transmembrane helix</keyword>
<comment type="subcellular location">
    <subcellularLocation>
        <location evidence="1">Membrane</location>
        <topology evidence="1">Single-pass membrane protein</topology>
    </subcellularLocation>
</comment>
<dbReference type="GO" id="GO:0004674">
    <property type="term" value="F:protein serine/threonine kinase activity"/>
    <property type="evidence" value="ECO:0007669"/>
    <property type="project" value="UniProtKB-KW"/>
</dbReference>
<dbReference type="PROSITE" id="PS00108">
    <property type="entry name" value="PROTEIN_KINASE_ST"/>
    <property type="match status" value="1"/>
</dbReference>
<keyword evidence="3" id="KW-0723">Serine/threonine-protein kinase</keyword>
<accession>A0A0D3G576</accession>
<dbReference type="EC" id="2.7.11.1" evidence="2"/>
<dbReference type="PANTHER" id="PTHR48006:SF53">
    <property type="entry name" value="OS08G0203400 PROTEIN"/>
    <property type="match status" value="1"/>
</dbReference>
<evidence type="ECO:0000256" key="10">
    <source>
        <dbReference type="ARBA" id="ARBA00022741"/>
    </source>
</evidence>
<evidence type="ECO:0000256" key="7">
    <source>
        <dbReference type="ARBA" id="ARBA00022692"/>
    </source>
</evidence>
<keyword evidence="8 20" id="KW-0732">Signal</keyword>
<proteinExistence type="predicted"/>
<evidence type="ECO:0000256" key="19">
    <source>
        <dbReference type="SAM" id="Phobius"/>
    </source>
</evidence>
<reference evidence="22" key="1">
    <citation type="journal article" date="2009" name="Rice">
        <title>De Novo Next Generation Sequencing of Plant Genomes.</title>
        <authorList>
            <person name="Rounsley S."/>
            <person name="Marri P.R."/>
            <person name="Yu Y."/>
            <person name="He R."/>
            <person name="Sisneros N."/>
            <person name="Goicoechea J.L."/>
            <person name="Lee S.J."/>
            <person name="Angelova A."/>
            <person name="Kudrna D."/>
            <person name="Luo M."/>
            <person name="Affourtit J."/>
            <person name="Desany B."/>
            <person name="Knight J."/>
            <person name="Niazi F."/>
            <person name="Egholm M."/>
            <person name="Wing R.A."/>
        </authorList>
    </citation>
    <scope>NUCLEOTIDE SEQUENCE [LARGE SCALE GENOMIC DNA]</scope>
    <source>
        <strain evidence="22">cv. IRGC 105608</strain>
    </source>
</reference>
<evidence type="ECO:0000256" key="1">
    <source>
        <dbReference type="ARBA" id="ARBA00004167"/>
    </source>
</evidence>
<keyword evidence="6" id="KW-0808">Transferase</keyword>
<evidence type="ECO:0000256" key="6">
    <source>
        <dbReference type="ARBA" id="ARBA00022679"/>
    </source>
</evidence>
<evidence type="ECO:0000256" key="2">
    <source>
        <dbReference type="ARBA" id="ARBA00012513"/>
    </source>
</evidence>
<dbReference type="FunFam" id="1.10.510.10:FF:000044">
    <property type="entry name" value="Putative LRR receptor-like serine/threonine-protein kinase"/>
    <property type="match status" value="1"/>
</dbReference>
<keyword evidence="11" id="KW-0418">Kinase</keyword>
<feature type="signal peptide" evidence="20">
    <location>
        <begin position="1"/>
        <end position="32"/>
    </location>
</feature>
<dbReference type="CDD" id="cd14066">
    <property type="entry name" value="STKc_IRAK"/>
    <property type="match status" value="1"/>
</dbReference>
<dbReference type="InterPro" id="IPR001245">
    <property type="entry name" value="Ser-Thr/Tyr_kinase_cat_dom"/>
</dbReference>
<keyword evidence="23" id="KW-1185">Reference proteome</keyword>
<dbReference type="AlphaFoldDB" id="A0A0D3G576"/>
<dbReference type="InterPro" id="IPR032675">
    <property type="entry name" value="LRR_dom_sf"/>
</dbReference>
<evidence type="ECO:0000256" key="13">
    <source>
        <dbReference type="ARBA" id="ARBA00022989"/>
    </source>
</evidence>
<dbReference type="Pfam" id="PF00560">
    <property type="entry name" value="LRR_1"/>
    <property type="match status" value="4"/>
</dbReference>
<dbReference type="InterPro" id="IPR011009">
    <property type="entry name" value="Kinase-like_dom_sf"/>
</dbReference>
<evidence type="ECO:0000256" key="4">
    <source>
        <dbReference type="ARBA" id="ARBA00022553"/>
    </source>
</evidence>
<keyword evidence="4" id="KW-0597">Phosphoprotein</keyword>
<dbReference type="InterPro" id="IPR008271">
    <property type="entry name" value="Ser/Thr_kinase_AS"/>
</dbReference>
<feature type="domain" description="Protein kinase" evidence="21">
    <location>
        <begin position="569"/>
        <end position="843"/>
    </location>
</feature>
<evidence type="ECO:0000256" key="12">
    <source>
        <dbReference type="ARBA" id="ARBA00022840"/>
    </source>
</evidence>
<evidence type="ECO:0000259" key="21">
    <source>
        <dbReference type="PROSITE" id="PS50011"/>
    </source>
</evidence>
<dbReference type="Pfam" id="PF07714">
    <property type="entry name" value="PK_Tyr_Ser-Thr"/>
    <property type="match status" value="1"/>
</dbReference>
<dbReference type="InterPro" id="IPR051824">
    <property type="entry name" value="LRR_Rcpt-Like_S/T_Kinase"/>
</dbReference>
<keyword evidence="15" id="KW-0675">Receptor</keyword>
<evidence type="ECO:0000256" key="18">
    <source>
        <dbReference type="ARBA" id="ARBA00048679"/>
    </source>
</evidence>
<name>A0A0D3G576_9ORYZ</name>
<dbReference type="Pfam" id="PF11721">
    <property type="entry name" value="Malectin"/>
    <property type="match status" value="1"/>
</dbReference>
<dbReference type="FunFam" id="2.60.120.430:FF:000002">
    <property type="entry name" value="Leucine-rich repeat receptor-like protein kinase"/>
    <property type="match status" value="1"/>
</dbReference>
<evidence type="ECO:0000256" key="16">
    <source>
        <dbReference type="ARBA" id="ARBA00023180"/>
    </source>
</evidence>
<evidence type="ECO:0000256" key="20">
    <source>
        <dbReference type="SAM" id="SignalP"/>
    </source>
</evidence>
<organism evidence="22">
    <name type="scientific">Oryza barthii</name>
    <dbReference type="NCBI Taxonomy" id="65489"/>
    <lineage>
        <taxon>Eukaryota</taxon>
        <taxon>Viridiplantae</taxon>
        <taxon>Streptophyta</taxon>
        <taxon>Embryophyta</taxon>
        <taxon>Tracheophyta</taxon>
        <taxon>Spermatophyta</taxon>
        <taxon>Magnoliopsida</taxon>
        <taxon>Liliopsida</taxon>
        <taxon>Poales</taxon>
        <taxon>Poaceae</taxon>
        <taxon>BOP clade</taxon>
        <taxon>Oryzoideae</taxon>
        <taxon>Oryzeae</taxon>
        <taxon>Oryzinae</taxon>
        <taxon>Oryza</taxon>
    </lineage>
</organism>
<keyword evidence="10" id="KW-0547">Nucleotide-binding</keyword>
<evidence type="ECO:0000256" key="17">
    <source>
        <dbReference type="ARBA" id="ARBA00047899"/>
    </source>
</evidence>
<evidence type="ECO:0000313" key="23">
    <source>
        <dbReference type="Proteomes" id="UP000026960"/>
    </source>
</evidence>
<dbReference type="FunFam" id="3.30.200.20:FF:000140">
    <property type="entry name" value="Leucine-rich repeat receptor-like protein kinase"/>
    <property type="match status" value="1"/>
</dbReference>
<dbReference type="HOGENOM" id="CLU_000288_114_2_1"/>
<keyword evidence="14 19" id="KW-0472">Membrane</keyword>
<evidence type="ECO:0000313" key="22">
    <source>
        <dbReference type="EnsemblPlants" id="OBART05G09200.3"/>
    </source>
</evidence>
<evidence type="ECO:0000256" key="8">
    <source>
        <dbReference type="ARBA" id="ARBA00022729"/>
    </source>
</evidence>
<reference evidence="22" key="2">
    <citation type="submission" date="2015-03" db="UniProtKB">
        <authorList>
            <consortium name="EnsemblPlants"/>
        </authorList>
    </citation>
    <scope>IDENTIFICATION</scope>
</reference>
<evidence type="ECO:0000256" key="15">
    <source>
        <dbReference type="ARBA" id="ARBA00023170"/>
    </source>
</evidence>
<dbReference type="GO" id="GO:0005886">
    <property type="term" value="C:plasma membrane"/>
    <property type="evidence" value="ECO:0007669"/>
    <property type="project" value="TreeGrafter"/>
</dbReference>